<dbReference type="GO" id="GO:0046872">
    <property type="term" value="F:metal ion binding"/>
    <property type="evidence" value="ECO:0007669"/>
    <property type="project" value="UniProtKB-KW"/>
</dbReference>
<keyword evidence="1" id="KW-0479">Metal-binding</keyword>
<dbReference type="EMBL" id="SMBZ01000060">
    <property type="protein sequence ID" value="TCV06597.1"/>
    <property type="molecule type" value="Genomic_DNA"/>
</dbReference>
<dbReference type="InterPro" id="IPR001763">
    <property type="entry name" value="Rhodanese-like_dom"/>
</dbReference>
<dbReference type="Proteomes" id="UP000295197">
    <property type="component" value="Unassembled WGS sequence"/>
</dbReference>
<name>A0A4R3VRY0_9SPHI</name>
<feature type="domain" description="Rhodanese" evidence="2">
    <location>
        <begin position="270"/>
        <end position="318"/>
    </location>
</feature>
<dbReference type="FunFam" id="3.60.15.10:FF:000030">
    <property type="entry name" value="Metallo-beta-lactamase family protein"/>
    <property type="match status" value="1"/>
</dbReference>
<dbReference type="GO" id="GO:0016787">
    <property type="term" value="F:hydrolase activity"/>
    <property type="evidence" value="ECO:0007669"/>
    <property type="project" value="UniProtKB-KW"/>
</dbReference>
<dbReference type="PROSITE" id="PS50206">
    <property type="entry name" value="RHODANESE_3"/>
    <property type="match status" value="2"/>
</dbReference>
<proteinExistence type="predicted"/>
<dbReference type="SUPFAM" id="SSF52821">
    <property type="entry name" value="Rhodanese/Cell cycle control phosphatase"/>
    <property type="match status" value="2"/>
</dbReference>
<dbReference type="CDD" id="cd07724">
    <property type="entry name" value="POD-like_MBL-fold"/>
    <property type="match status" value="1"/>
</dbReference>
<dbReference type="InterPro" id="IPR001279">
    <property type="entry name" value="Metallo-B-lactamas"/>
</dbReference>
<protein>
    <submittedName>
        <fullName evidence="3">Hydroxyacylglutathione hydrolase</fullName>
    </submittedName>
</protein>
<evidence type="ECO:0000313" key="3">
    <source>
        <dbReference type="EMBL" id="TCV06597.1"/>
    </source>
</evidence>
<dbReference type="SUPFAM" id="SSF56281">
    <property type="entry name" value="Metallo-hydrolase/oxidoreductase"/>
    <property type="match status" value="1"/>
</dbReference>
<dbReference type="PANTHER" id="PTHR43084:SF1">
    <property type="entry name" value="PERSULFIDE DIOXYGENASE ETHE1, MITOCHONDRIAL"/>
    <property type="match status" value="1"/>
</dbReference>
<comment type="caution">
    <text evidence="3">The sequence shown here is derived from an EMBL/GenBank/DDBJ whole genome shotgun (WGS) entry which is preliminary data.</text>
</comment>
<evidence type="ECO:0000259" key="2">
    <source>
        <dbReference type="PROSITE" id="PS50206"/>
    </source>
</evidence>
<dbReference type="FunFam" id="3.40.250.10:FF:000049">
    <property type="entry name" value="Phage shock protein E"/>
    <property type="match status" value="1"/>
</dbReference>
<dbReference type="Pfam" id="PF00753">
    <property type="entry name" value="Lactamase_B"/>
    <property type="match status" value="1"/>
</dbReference>
<dbReference type="Gene3D" id="3.60.15.10">
    <property type="entry name" value="Ribonuclease Z/Hydroxyacylglutathione hydrolase-like"/>
    <property type="match status" value="1"/>
</dbReference>
<dbReference type="InterPro" id="IPR044528">
    <property type="entry name" value="POD-like_MBL-fold"/>
</dbReference>
<dbReference type="SMART" id="SM00450">
    <property type="entry name" value="RHOD"/>
    <property type="match status" value="1"/>
</dbReference>
<dbReference type="CDD" id="cd00158">
    <property type="entry name" value="RHOD"/>
    <property type="match status" value="1"/>
</dbReference>
<evidence type="ECO:0000313" key="4">
    <source>
        <dbReference type="Proteomes" id="UP000295197"/>
    </source>
</evidence>
<feature type="domain" description="Rhodanese" evidence="2">
    <location>
        <begin position="367"/>
        <end position="455"/>
    </location>
</feature>
<dbReference type="PANTHER" id="PTHR43084">
    <property type="entry name" value="PERSULFIDE DIOXYGENASE ETHE1"/>
    <property type="match status" value="1"/>
</dbReference>
<dbReference type="InterPro" id="IPR051682">
    <property type="entry name" value="Mito_Persulfide_Diox"/>
</dbReference>
<dbReference type="Gene3D" id="3.40.250.10">
    <property type="entry name" value="Rhodanese-like domain"/>
    <property type="match status" value="2"/>
</dbReference>
<dbReference type="GO" id="GO:0070813">
    <property type="term" value="P:hydrogen sulfide metabolic process"/>
    <property type="evidence" value="ECO:0007669"/>
    <property type="project" value="TreeGrafter"/>
</dbReference>
<dbReference type="OrthoDB" id="9784009at2"/>
<dbReference type="InterPro" id="IPR036866">
    <property type="entry name" value="RibonucZ/Hydroxyglut_hydro"/>
</dbReference>
<dbReference type="GO" id="GO:0050313">
    <property type="term" value="F:sulfur dioxygenase activity"/>
    <property type="evidence" value="ECO:0007669"/>
    <property type="project" value="InterPro"/>
</dbReference>
<keyword evidence="4" id="KW-1185">Reference proteome</keyword>
<dbReference type="Pfam" id="PF00581">
    <property type="entry name" value="Rhodanese"/>
    <property type="match status" value="2"/>
</dbReference>
<reference evidence="3 4" key="1">
    <citation type="submission" date="2019-03" db="EMBL/GenBank/DDBJ databases">
        <title>Genomic Encyclopedia of Type Strains, Phase IV (KMG-IV): sequencing the most valuable type-strain genomes for metagenomic binning, comparative biology and taxonomic classification.</title>
        <authorList>
            <person name="Goeker M."/>
        </authorList>
    </citation>
    <scope>NUCLEOTIDE SEQUENCE [LARGE SCALE GENOMIC DNA]</scope>
    <source>
        <strain evidence="3 4">DSM 22362</strain>
    </source>
</reference>
<dbReference type="GO" id="GO:0006749">
    <property type="term" value="P:glutathione metabolic process"/>
    <property type="evidence" value="ECO:0007669"/>
    <property type="project" value="InterPro"/>
</dbReference>
<dbReference type="SMART" id="SM00849">
    <property type="entry name" value="Lactamase_B"/>
    <property type="match status" value="1"/>
</dbReference>
<evidence type="ECO:0000256" key="1">
    <source>
        <dbReference type="ARBA" id="ARBA00022723"/>
    </source>
</evidence>
<sequence>MFFEQIYDKTLAQASYMIGCQVTKEAIVIDPKRDVDTYLALAEANNLEITHVAETHIHADFLSGSRELVELTGAKLFLSDEGGTDWQYEFPHIGMRHGDIIRVGNLSFESIHTPGHTPESLSFLLTDHPATDLPVMLFTGDFLFVGDVGRPDLLEEAVGIAGSKEIGAKQLFDSLQQFKSLPDYIQVWPGHGAGSACGKALGAVPNSTVGYEKIRNWALQHEDFETFKNELFHDQPEAPYYFGQMKKLNKIDRPLLTSVPQHPIITVDEIPEDSIIVDTRNKFDFAKGHIPTSINIQNNKSLANWAGWMLPYDKPLVIIAESPLHEEITRKLMRIGMDNIEAFMLKVEGELVEGEIVNAEEVAQQIKDENTTLLDVRSAVEYRKGHIPGAKHHFVGKLAKQLPAVDKDRPIIIQCQAGDRATIASSYLMRHGYKDVKTYIGSMQDWLAKKYPVAT</sequence>
<accession>A0A4R3VRY0</accession>
<keyword evidence="3" id="KW-0378">Hydrolase</keyword>
<dbReference type="RefSeq" id="WP_132778955.1">
    <property type="nucleotide sequence ID" value="NZ_SMBZ01000060.1"/>
</dbReference>
<dbReference type="AlphaFoldDB" id="A0A4R3VRY0"/>
<organism evidence="3 4">
    <name type="scientific">Sphingobacterium alimentarium</name>
    <dbReference type="NCBI Taxonomy" id="797292"/>
    <lineage>
        <taxon>Bacteria</taxon>
        <taxon>Pseudomonadati</taxon>
        <taxon>Bacteroidota</taxon>
        <taxon>Sphingobacteriia</taxon>
        <taxon>Sphingobacteriales</taxon>
        <taxon>Sphingobacteriaceae</taxon>
        <taxon>Sphingobacterium</taxon>
    </lineage>
</organism>
<dbReference type="InterPro" id="IPR036873">
    <property type="entry name" value="Rhodanese-like_dom_sf"/>
</dbReference>
<gene>
    <name evidence="3" type="ORF">EDC17_106012</name>
</gene>